<gene>
    <name evidence="1" type="ORF">AVEN_38381_1</name>
</gene>
<organism evidence="1 2">
    <name type="scientific">Araneus ventricosus</name>
    <name type="common">Orbweaver spider</name>
    <name type="synonym">Epeira ventricosa</name>
    <dbReference type="NCBI Taxonomy" id="182803"/>
    <lineage>
        <taxon>Eukaryota</taxon>
        <taxon>Metazoa</taxon>
        <taxon>Ecdysozoa</taxon>
        <taxon>Arthropoda</taxon>
        <taxon>Chelicerata</taxon>
        <taxon>Arachnida</taxon>
        <taxon>Araneae</taxon>
        <taxon>Araneomorphae</taxon>
        <taxon>Entelegynae</taxon>
        <taxon>Araneoidea</taxon>
        <taxon>Araneidae</taxon>
        <taxon>Araneus</taxon>
    </lineage>
</organism>
<dbReference type="Proteomes" id="UP000499080">
    <property type="component" value="Unassembled WGS sequence"/>
</dbReference>
<proteinExistence type="predicted"/>
<evidence type="ECO:0000313" key="2">
    <source>
        <dbReference type="Proteomes" id="UP000499080"/>
    </source>
</evidence>
<evidence type="ECO:0000313" key="1">
    <source>
        <dbReference type="EMBL" id="GBN77874.1"/>
    </source>
</evidence>
<dbReference type="PROSITE" id="PS51257">
    <property type="entry name" value="PROKAR_LIPOPROTEIN"/>
    <property type="match status" value="1"/>
</dbReference>
<protein>
    <submittedName>
        <fullName evidence="1">Uncharacterized protein</fullName>
    </submittedName>
</protein>
<dbReference type="EMBL" id="BGPR01017974">
    <property type="protein sequence ID" value="GBN77874.1"/>
    <property type="molecule type" value="Genomic_DNA"/>
</dbReference>
<comment type="caution">
    <text evidence="1">The sequence shown here is derived from an EMBL/GenBank/DDBJ whole genome shotgun (WGS) entry which is preliminary data.</text>
</comment>
<keyword evidence="2" id="KW-1185">Reference proteome</keyword>
<sequence length="115" mass="12928">MIYRALYYIFISIACMRETAGRLTFKLVIHDHSTHCKWHGGSPRNSIFQPIHLSGTFTVAPRKTVGNGSLRSLTIPTSPPAFKTRDPACALISSNERDSFSHVFTRSHLKLGIRE</sequence>
<name>A0A4Y2RPY4_ARAVE</name>
<accession>A0A4Y2RPY4</accession>
<reference evidence="1 2" key="1">
    <citation type="journal article" date="2019" name="Sci. Rep.">
        <title>Orb-weaving spider Araneus ventricosus genome elucidates the spidroin gene catalogue.</title>
        <authorList>
            <person name="Kono N."/>
            <person name="Nakamura H."/>
            <person name="Ohtoshi R."/>
            <person name="Moran D.A.P."/>
            <person name="Shinohara A."/>
            <person name="Yoshida Y."/>
            <person name="Fujiwara M."/>
            <person name="Mori M."/>
            <person name="Tomita M."/>
            <person name="Arakawa K."/>
        </authorList>
    </citation>
    <scope>NUCLEOTIDE SEQUENCE [LARGE SCALE GENOMIC DNA]</scope>
</reference>
<dbReference type="AlphaFoldDB" id="A0A4Y2RPY4"/>